<comment type="pathway">
    <text evidence="1">Amino-acid biosynthesis; L-asparagine biosynthesis; L-asparagine from L-aspartate (L-Gln route): step 1/1.</text>
</comment>
<keyword evidence="7 10" id="KW-0315">Glutamine amidotransferase</keyword>
<dbReference type="InterPro" id="IPR006426">
    <property type="entry name" value="Asn_synth_AEB"/>
</dbReference>
<name>A0A9N9TWD5_PHYSR</name>
<keyword evidence="4 9" id="KW-0547">Nucleotide-binding</keyword>
<dbReference type="InterPro" id="IPR014729">
    <property type="entry name" value="Rossmann-like_a/b/a_fold"/>
</dbReference>
<dbReference type="PANTHER" id="PTHR45937">
    <property type="entry name" value="ASPARAGINE SYNTHETASE DOMAIN-CONTAINING PROTEIN 1"/>
    <property type="match status" value="1"/>
</dbReference>
<gene>
    <name evidence="12" type="ORF">PHYEVI_LOCUS8878</name>
</gene>
<evidence type="ECO:0000256" key="1">
    <source>
        <dbReference type="ARBA" id="ARBA00005187"/>
    </source>
</evidence>
<dbReference type="CDD" id="cd01991">
    <property type="entry name" value="Asn_synthase_B_C"/>
    <property type="match status" value="1"/>
</dbReference>
<dbReference type="GO" id="GO:0004066">
    <property type="term" value="F:asparagine synthase (glutamine-hydrolyzing) activity"/>
    <property type="evidence" value="ECO:0007669"/>
    <property type="project" value="InterPro"/>
</dbReference>
<evidence type="ECO:0000313" key="12">
    <source>
        <dbReference type="EMBL" id="CAG9862568.1"/>
    </source>
</evidence>
<sequence>MCGIALIICNLPFNDKYLLKILNLLQETISRRGPDYLEIVKLSTQNEMNLCFLSSVLWLQGNSLSKQPVQNEQSVFIYNGDIFNGISEEFRKKYGDTNCVFEILNESDDIHHSLLKLQGPYAFVYYDKLHNKLHFGRDKYGRRSLLVGKNGETIVLSSVAKRTEDFEFMELPSIGTFTWDLNKGNLELSPFNESYSTKLGELELFLNKSFLIKHTAYPPDINFINPPATQLDLLNNLHGLPTDEAFSTLLAHSEWLENVKQLLELLEDSIKRRISNQPKFCKACIHVKPSCTHSSVGILFSGGVDCSILALLANNYVDKEQPIDLFNVSFDEAHGFSSPDRLTGLQTLEELQELCPNRNWRFIEINIPKSELKDIRSNRIADLIYPLETVIDDDLGCALWFASRGLHDSNCRVLLVGMGADELFGGYTKHRAAFKRDSWSGLHDKLNEDWQNLPYRNLARDDRVVADHGRQLRTPYLDENVVHFVRNLQCWAKSFPSDKVPQGFGDKLLLRSVAYRLGLKKAATLKKRALQFGSRIADSKKSANEVSTTLHS</sequence>
<dbReference type="PIRSF" id="PIRSF001589">
    <property type="entry name" value="Asn_synthetase_glu-h"/>
    <property type="match status" value="1"/>
</dbReference>
<evidence type="ECO:0000256" key="5">
    <source>
        <dbReference type="ARBA" id="ARBA00022840"/>
    </source>
</evidence>
<proteinExistence type="predicted"/>
<protein>
    <recommendedName>
        <fullName evidence="2">Asparagine synthetase [glutamine-hydrolyzing]</fullName>
    </recommendedName>
    <alternativeName>
        <fullName evidence="8">Glutamine-dependent asparagine synthetase</fullName>
    </alternativeName>
</protein>
<dbReference type="GO" id="GO:0006529">
    <property type="term" value="P:asparagine biosynthetic process"/>
    <property type="evidence" value="ECO:0007669"/>
    <property type="project" value="UniProtKB-KW"/>
</dbReference>
<organism evidence="12 13">
    <name type="scientific">Phyllotreta striolata</name>
    <name type="common">Striped flea beetle</name>
    <name type="synonym">Crioceris striolata</name>
    <dbReference type="NCBI Taxonomy" id="444603"/>
    <lineage>
        <taxon>Eukaryota</taxon>
        <taxon>Metazoa</taxon>
        <taxon>Ecdysozoa</taxon>
        <taxon>Arthropoda</taxon>
        <taxon>Hexapoda</taxon>
        <taxon>Insecta</taxon>
        <taxon>Pterygota</taxon>
        <taxon>Neoptera</taxon>
        <taxon>Endopterygota</taxon>
        <taxon>Coleoptera</taxon>
        <taxon>Polyphaga</taxon>
        <taxon>Cucujiformia</taxon>
        <taxon>Chrysomeloidea</taxon>
        <taxon>Chrysomelidae</taxon>
        <taxon>Galerucinae</taxon>
        <taxon>Alticini</taxon>
        <taxon>Phyllotreta</taxon>
    </lineage>
</organism>
<evidence type="ECO:0000256" key="2">
    <source>
        <dbReference type="ARBA" id="ARBA00021389"/>
    </source>
</evidence>
<feature type="domain" description="Glutamine amidotransferase type-2" evidence="11">
    <location>
        <begin position="2"/>
        <end position="192"/>
    </location>
</feature>
<accession>A0A9N9TWD5</accession>
<dbReference type="InterPro" id="IPR001962">
    <property type="entry name" value="Asn_synthase"/>
</dbReference>
<dbReference type="Pfam" id="PF13537">
    <property type="entry name" value="GATase_7"/>
    <property type="match status" value="1"/>
</dbReference>
<keyword evidence="3 10" id="KW-0028">Amino-acid biosynthesis</keyword>
<feature type="active site" description="For GATase activity" evidence="10">
    <location>
        <position position="2"/>
    </location>
</feature>
<dbReference type="PANTHER" id="PTHR45937:SF1">
    <property type="entry name" value="ASPARAGINE SYNTHETASE DOMAIN-CONTAINING PROTEIN 1"/>
    <property type="match status" value="1"/>
</dbReference>
<evidence type="ECO:0000259" key="11">
    <source>
        <dbReference type="PROSITE" id="PS51278"/>
    </source>
</evidence>
<evidence type="ECO:0000256" key="10">
    <source>
        <dbReference type="PIRSR" id="PIRSR001589-1"/>
    </source>
</evidence>
<dbReference type="SUPFAM" id="SSF56235">
    <property type="entry name" value="N-terminal nucleophile aminohydrolases (Ntn hydrolases)"/>
    <property type="match status" value="1"/>
</dbReference>
<evidence type="ECO:0000256" key="6">
    <source>
        <dbReference type="ARBA" id="ARBA00022888"/>
    </source>
</evidence>
<dbReference type="SUPFAM" id="SSF52402">
    <property type="entry name" value="Adenine nucleotide alpha hydrolases-like"/>
    <property type="match status" value="1"/>
</dbReference>
<dbReference type="PROSITE" id="PS51278">
    <property type="entry name" value="GATASE_TYPE_2"/>
    <property type="match status" value="1"/>
</dbReference>
<evidence type="ECO:0000256" key="4">
    <source>
        <dbReference type="ARBA" id="ARBA00022741"/>
    </source>
</evidence>
<keyword evidence="5 9" id="KW-0067">ATP-binding</keyword>
<evidence type="ECO:0000313" key="13">
    <source>
        <dbReference type="Proteomes" id="UP001153712"/>
    </source>
</evidence>
<dbReference type="Gene3D" id="3.60.20.10">
    <property type="entry name" value="Glutamine Phosphoribosylpyrophosphate, subunit 1, domain 1"/>
    <property type="match status" value="1"/>
</dbReference>
<dbReference type="InterPro" id="IPR029055">
    <property type="entry name" value="Ntn_hydrolases_N"/>
</dbReference>
<reference evidence="12" key="1">
    <citation type="submission" date="2022-01" db="EMBL/GenBank/DDBJ databases">
        <authorList>
            <person name="King R."/>
        </authorList>
    </citation>
    <scope>NUCLEOTIDE SEQUENCE</scope>
</reference>
<dbReference type="Pfam" id="PF00733">
    <property type="entry name" value="Asn_synthase"/>
    <property type="match status" value="2"/>
</dbReference>
<evidence type="ECO:0000256" key="8">
    <source>
        <dbReference type="ARBA" id="ARBA00030234"/>
    </source>
</evidence>
<dbReference type="InterPro" id="IPR051857">
    <property type="entry name" value="Asn_synthetase_domain"/>
</dbReference>
<evidence type="ECO:0000256" key="3">
    <source>
        <dbReference type="ARBA" id="ARBA00022605"/>
    </source>
</evidence>
<dbReference type="Gene3D" id="3.40.50.620">
    <property type="entry name" value="HUPs"/>
    <property type="match status" value="1"/>
</dbReference>
<dbReference type="AlphaFoldDB" id="A0A9N9TWD5"/>
<dbReference type="OrthoDB" id="10252281at2759"/>
<evidence type="ECO:0000256" key="9">
    <source>
        <dbReference type="PIRNR" id="PIRNR001589"/>
    </source>
</evidence>
<dbReference type="InterPro" id="IPR017932">
    <property type="entry name" value="GATase_2_dom"/>
</dbReference>
<dbReference type="Proteomes" id="UP001153712">
    <property type="component" value="Chromosome 5"/>
</dbReference>
<dbReference type="EMBL" id="OU900098">
    <property type="protein sequence ID" value="CAG9862568.1"/>
    <property type="molecule type" value="Genomic_DNA"/>
</dbReference>
<keyword evidence="6 10" id="KW-0061">Asparagine biosynthesis</keyword>
<dbReference type="GO" id="GO:0005524">
    <property type="term" value="F:ATP binding"/>
    <property type="evidence" value="ECO:0007669"/>
    <property type="project" value="UniProtKB-KW"/>
</dbReference>
<evidence type="ECO:0000256" key="7">
    <source>
        <dbReference type="ARBA" id="ARBA00022962"/>
    </source>
</evidence>
<keyword evidence="13" id="KW-1185">Reference proteome</keyword>